<evidence type="ECO:0000313" key="2">
    <source>
        <dbReference type="Proteomes" id="UP001062846"/>
    </source>
</evidence>
<evidence type="ECO:0000313" key="1">
    <source>
        <dbReference type="EMBL" id="KAI8522650.1"/>
    </source>
</evidence>
<gene>
    <name evidence="1" type="ORF">RHMOL_Rhmol13G0012800</name>
</gene>
<sequence length="213" mass="22944">MDSNNSLTPSVSTNHHYANNGKLLLIISLFALVAICILTALFHSYAGWARHRRDSLSHRGPPSDSLAFNSGPTISTPAKEGLERSVLDSIPTFSYDAALHDTPAECAVCLSEFVDKELARVLPNCNHCFHIGCIDMWLYSRSNCPLCRAPATPVENLVGDVTSVGETSGSVDGSDCGLSSSSSSLLRTPPELVGIIVEVPKINLDCEDSRRRT</sequence>
<protein>
    <submittedName>
        <fullName evidence="1">Uncharacterized protein</fullName>
    </submittedName>
</protein>
<accession>A0ACC0L207</accession>
<name>A0ACC0L207_RHOML</name>
<dbReference type="EMBL" id="CM046400">
    <property type="protein sequence ID" value="KAI8522650.1"/>
    <property type="molecule type" value="Genomic_DNA"/>
</dbReference>
<proteinExistence type="predicted"/>
<dbReference type="Proteomes" id="UP001062846">
    <property type="component" value="Chromosome 13"/>
</dbReference>
<keyword evidence="2" id="KW-1185">Reference proteome</keyword>
<organism evidence="1 2">
    <name type="scientific">Rhododendron molle</name>
    <name type="common">Chinese azalea</name>
    <name type="synonym">Azalea mollis</name>
    <dbReference type="NCBI Taxonomy" id="49168"/>
    <lineage>
        <taxon>Eukaryota</taxon>
        <taxon>Viridiplantae</taxon>
        <taxon>Streptophyta</taxon>
        <taxon>Embryophyta</taxon>
        <taxon>Tracheophyta</taxon>
        <taxon>Spermatophyta</taxon>
        <taxon>Magnoliopsida</taxon>
        <taxon>eudicotyledons</taxon>
        <taxon>Gunneridae</taxon>
        <taxon>Pentapetalae</taxon>
        <taxon>asterids</taxon>
        <taxon>Ericales</taxon>
        <taxon>Ericaceae</taxon>
        <taxon>Ericoideae</taxon>
        <taxon>Rhodoreae</taxon>
        <taxon>Rhododendron</taxon>
    </lineage>
</organism>
<reference evidence="1" key="1">
    <citation type="submission" date="2022-02" db="EMBL/GenBank/DDBJ databases">
        <title>Plant Genome Project.</title>
        <authorList>
            <person name="Zhang R.-G."/>
        </authorList>
    </citation>
    <scope>NUCLEOTIDE SEQUENCE</scope>
    <source>
        <strain evidence="1">AT1</strain>
    </source>
</reference>
<comment type="caution">
    <text evidence="1">The sequence shown here is derived from an EMBL/GenBank/DDBJ whole genome shotgun (WGS) entry which is preliminary data.</text>
</comment>